<comment type="caution">
    <text evidence="2">The sequence shown here is derived from an EMBL/GenBank/DDBJ whole genome shotgun (WGS) entry which is preliminary data.</text>
</comment>
<dbReference type="PANTHER" id="PTHR35319">
    <property type="match status" value="1"/>
</dbReference>
<proteinExistence type="inferred from homology"/>
<dbReference type="PANTHER" id="PTHR35319:SF2">
    <property type="entry name" value="YCF54"/>
    <property type="match status" value="1"/>
</dbReference>
<gene>
    <name evidence="2" type="ORF">Scep_014678</name>
</gene>
<dbReference type="InterPro" id="IPR019616">
    <property type="entry name" value="Ycf54"/>
</dbReference>
<dbReference type="AlphaFoldDB" id="A0AAP0J1G2"/>
<evidence type="ECO:0000313" key="3">
    <source>
        <dbReference type="Proteomes" id="UP001419268"/>
    </source>
</evidence>
<dbReference type="Proteomes" id="UP001419268">
    <property type="component" value="Unassembled WGS sequence"/>
</dbReference>
<evidence type="ECO:0000256" key="1">
    <source>
        <dbReference type="ARBA" id="ARBA00043978"/>
    </source>
</evidence>
<dbReference type="Pfam" id="PF10674">
    <property type="entry name" value="Ycf54"/>
    <property type="match status" value="1"/>
</dbReference>
<name>A0AAP0J1G2_9MAGN</name>
<dbReference type="EMBL" id="JBBNAG010000006">
    <property type="protein sequence ID" value="KAK9125832.1"/>
    <property type="molecule type" value="Genomic_DNA"/>
</dbReference>
<evidence type="ECO:0008006" key="4">
    <source>
        <dbReference type="Google" id="ProtNLM"/>
    </source>
</evidence>
<sequence>MTLRWHGGTNPLTLLTEDKVSDSPSPSLLHSQQFLSLSYERVVEIRRLSNPPSLPQPITMSTPAAVSFGTRCAGPLSAPTTHQRHHISLLRPLRSRPFPFSFTTTATTTTTTTNCELSGGLLKPVLFRRTKGIAVAADTYQLDSSEPAQKEVEKKYYFVVANAKFMVDEEEHFKELLFERLRLYGERNKEQDFWLVIEPKFLDKFPDITKRLKRPAVALVSTNGPWITFMKLRLDRVLAESYEADSLEKALASNPANLEFEKPENWVAPYPKYEFGWWESFLPPGSNKDKA</sequence>
<protein>
    <recommendedName>
        <fullName evidence="4">Ycf54</fullName>
    </recommendedName>
</protein>
<reference evidence="2 3" key="1">
    <citation type="submission" date="2024-01" db="EMBL/GenBank/DDBJ databases">
        <title>Genome assemblies of Stephania.</title>
        <authorList>
            <person name="Yang L."/>
        </authorList>
    </citation>
    <scope>NUCLEOTIDE SEQUENCE [LARGE SCALE GENOMIC DNA]</scope>
    <source>
        <strain evidence="2">JXDWG</strain>
        <tissue evidence="2">Leaf</tissue>
    </source>
</reference>
<dbReference type="Gene3D" id="3.30.70.1860">
    <property type="entry name" value="Uncharacterised protein family Ycf54"/>
    <property type="match status" value="1"/>
</dbReference>
<comment type="similarity">
    <text evidence="1">Belongs to the ycf54 family.</text>
</comment>
<accession>A0AAP0J1G2</accession>
<dbReference type="InterPro" id="IPR038409">
    <property type="entry name" value="Ycf54-like_sf"/>
</dbReference>
<evidence type="ECO:0000313" key="2">
    <source>
        <dbReference type="EMBL" id="KAK9125832.1"/>
    </source>
</evidence>
<keyword evidence="3" id="KW-1185">Reference proteome</keyword>
<organism evidence="2 3">
    <name type="scientific">Stephania cephalantha</name>
    <dbReference type="NCBI Taxonomy" id="152367"/>
    <lineage>
        <taxon>Eukaryota</taxon>
        <taxon>Viridiplantae</taxon>
        <taxon>Streptophyta</taxon>
        <taxon>Embryophyta</taxon>
        <taxon>Tracheophyta</taxon>
        <taxon>Spermatophyta</taxon>
        <taxon>Magnoliopsida</taxon>
        <taxon>Ranunculales</taxon>
        <taxon>Menispermaceae</taxon>
        <taxon>Menispermoideae</taxon>
        <taxon>Cissampelideae</taxon>
        <taxon>Stephania</taxon>
    </lineage>
</organism>